<protein>
    <submittedName>
        <fullName evidence="1">Uncharacterized protein</fullName>
    </submittedName>
</protein>
<proteinExistence type="predicted"/>
<dbReference type="AlphaFoldDB" id="A0A392QXM7"/>
<keyword evidence="2" id="KW-1185">Reference proteome</keyword>
<organism evidence="1 2">
    <name type="scientific">Trifolium medium</name>
    <dbReference type="NCBI Taxonomy" id="97028"/>
    <lineage>
        <taxon>Eukaryota</taxon>
        <taxon>Viridiplantae</taxon>
        <taxon>Streptophyta</taxon>
        <taxon>Embryophyta</taxon>
        <taxon>Tracheophyta</taxon>
        <taxon>Spermatophyta</taxon>
        <taxon>Magnoliopsida</taxon>
        <taxon>eudicotyledons</taxon>
        <taxon>Gunneridae</taxon>
        <taxon>Pentapetalae</taxon>
        <taxon>rosids</taxon>
        <taxon>fabids</taxon>
        <taxon>Fabales</taxon>
        <taxon>Fabaceae</taxon>
        <taxon>Papilionoideae</taxon>
        <taxon>50 kb inversion clade</taxon>
        <taxon>NPAAA clade</taxon>
        <taxon>Hologalegina</taxon>
        <taxon>IRL clade</taxon>
        <taxon>Trifolieae</taxon>
        <taxon>Trifolium</taxon>
    </lineage>
</organism>
<comment type="caution">
    <text evidence="1">The sequence shown here is derived from an EMBL/GenBank/DDBJ whole genome shotgun (WGS) entry which is preliminary data.</text>
</comment>
<dbReference type="Proteomes" id="UP000265520">
    <property type="component" value="Unassembled WGS sequence"/>
</dbReference>
<dbReference type="EMBL" id="LXQA010164739">
    <property type="protein sequence ID" value="MCI28286.1"/>
    <property type="molecule type" value="Genomic_DNA"/>
</dbReference>
<accession>A0A392QXM7</accession>
<reference evidence="1 2" key="1">
    <citation type="journal article" date="2018" name="Front. Plant Sci.">
        <title>Red Clover (Trifolium pratense) and Zigzag Clover (T. medium) - A Picture of Genomic Similarities and Differences.</title>
        <authorList>
            <person name="Dluhosova J."/>
            <person name="Istvanek J."/>
            <person name="Nedelnik J."/>
            <person name="Repkova J."/>
        </authorList>
    </citation>
    <scope>NUCLEOTIDE SEQUENCE [LARGE SCALE GENOMIC DNA]</scope>
    <source>
        <strain evidence="2">cv. 10/8</strain>
        <tissue evidence="1">Leaf</tissue>
    </source>
</reference>
<feature type="non-terminal residue" evidence="1">
    <location>
        <position position="72"/>
    </location>
</feature>
<evidence type="ECO:0000313" key="1">
    <source>
        <dbReference type="EMBL" id="MCI28286.1"/>
    </source>
</evidence>
<evidence type="ECO:0000313" key="2">
    <source>
        <dbReference type="Proteomes" id="UP000265520"/>
    </source>
</evidence>
<name>A0A392QXM7_9FABA</name>
<sequence>MYHHSRGSVVCGRMRRLGVSLALISFLQHLWLSLVVISERAAPSYSLFGSYMSGLFGTKEITDYSETQNNPY</sequence>